<reference evidence="3" key="3">
    <citation type="submission" date="2025-08" db="UniProtKB">
        <authorList>
            <consortium name="RefSeq"/>
        </authorList>
    </citation>
    <scope>IDENTIFICATION</scope>
    <source>
        <strain evidence="3">CBS 342.82</strain>
    </source>
</reference>
<keyword evidence="1" id="KW-1133">Transmembrane helix</keyword>
<dbReference type="Pfam" id="PF06197">
    <property type="entry name" value="DUF998"/>
    <property type="match status" value="1"/>
</dbReference>
<reference evidence="3" key="2">
    <citation type="submission" date="2020-04" db="EMBL/GenBank/DDBJ databases">
        <authorList>
            <consortium name="NCBI Genome Project"/>
        </authorList>
    </citation>
    <scope>NUCLEOTIDE SEQUENCE</scope>
    <source>
        <strain evidence="3">CBS 342.82</strain>
    </source>
</reference>
<dbReference type="Proteomes" id="UP000504637">
    <property type="component" value="Unplaced"/>
</dbReference>
<keyword evidence="1" id="KW-0472">Membrane</keyword>
<feature type="transmembrane region" description="Helical" evidence="1">
    <location>
        <begin position="138"/>
        <end position="157"/>
    </location>
</feature>
<feature type="transmembrane region" description="Helical" evidence="1">
    <location>
        <begin position="104"/>
        <end position="126"/>
    </location>
</feature>
<feature type="transmembrane region" description="Helical" evidence="1">
    <location>
        <begin position="169"/>
        <end position="188"/>
    </location>
</feature>
<dbReference type="GeneID" id="54360764"/>
<proteinExistence type="predicted"/>
<dbReference type="RefSeq" id="XP_033462426.1">
    <property type="nucleotide sequence ID" value="XM_033602964.1"/>
</dbReference>
<keyword evidence="1" id="KW-0812">Transmembrane</keyword>
<evidence type="ECO:0000256" key="1">
    <source>
        <dbReference type="SAM" id="Phobius"/>
    </source>
</evidence>
<feature type="transmembrane region" description="Helical" evidence="1">
    <location>
        <begin position="79"/>
        <end position="98"/>
    </location>
</feature>
<dbReference type="AlphaFoldDB" id="A0A6J3MBK9"/>
<reference evidence="3" key="1">
    <citation type="submission" date="2020-01" db="EMBL/GenBank/DDBJ databases">
        <authorList>
            <consortium name="DOE Joint Genome Institute"/>
            <person name="Haridas S."/>
            <person name="Albert R."/>
            <person name="Binder M."/>
            <person name="Bloem J."/>
            <person name="Labutti K."/>
            <person name="Salamov A."/>
            <person name="Andreopoulos B."/>
            <person name="Baker S.E."/>
            <person name="Barry K."/>
            <person name="Bills G."/>
            <person name="Bluhm B.H."/>
            <person name="Cannon C."/>
            <person name="Castanera R."/>
            <person name="Culley D.E."/>
            <person name="Daum C."/>
            <person name="Ezra D."/>
            <person name="Gonzalez J.B."/>
            <person name="Henrissat B."/>
            <person name="Kuo A."/>
            <person name="Liang C."/>
            <person name="Lipzen A."/>
            <person name="Lutzoni F."/>
            <person name="Magnuson J."/>
            <person name="Mondo S."/>
            <person name="Nolan M."/>
            <person name="Ohm R."/>
            <person name="Pangilinan J."/>
            <person name="Park H.-J."/>
            <person name="Ramirez L."/>
            <person name="Alfaro M."/>
            <person name="Sun H."/>
            <person name="Tritt A."/>
            <person name="Yoshinaga Y."/>
            <person name="Zwiers L.-H."/>
            <person name="Turgeon B.G."/>
            <person name="Goodwin S.B."/>
            <person name="Spatafora J.W."/>
            <person name="Crous P.W."/>
            <person name="Grigoriev I.V."/>
        </authorList>
    </citation>
    <scope>NUCLEOTIDE SEQUENCE</scope>
    <source>
        <strain evidence="3">CBS 342.82</strain>
    </source>
</reference>
<sequence length="220" mass="24085">MSLLQPTLHPYTSRLACASLLISPPLFWVIENYVTRGYKPSYSYIANFTSDLAVPYPFHERTHNRAAHSTRAGTMKRNFQIKSVLFLIGHLSLLWATGRRDGITAARAAAALAYGAGIWLVAAVPGGEREHADGSVKWHSLGAMTAFSCGNISAILAGRADGNETYARLASVMGSVGLCNMVLFVVFGKTRFRGFWQRSCLFTIQAWELVTGWAVLGQLL</sequence>
<evidence type="ECO:0000313" key="2">
    <source>
        <dbReference type="Proteomes" id="UP000504637"/>
    </source>
</evidence>
<dbReference type="InterPro" id="IPR009339">
    <property type="entry name" value="DUF998"/>
</dbReference>
<dbReference type="OrthoDB" id="3650249at2759"/>
<name>A0A6J3MBK9_9PEZI</name>
<evidence type="ECO:0000313" key="3">
    <source>
        <dbReference type="RefSeq" id="XP_033462426.1"/>
    </source>
</evidence>
<accession>A0A6J3MBK9</accession>
<gene>
    <name evidence="3" type="ORF">K489DRAFT_368557</name>
</gene>
<keyword evidence="2" id="KW-1185">Reference proteome</keyword>
<protein>
    <submittedName>
        <fullName evidence="3">Uncharacterized protein</fullName>
    </submittedName>
</protein>
<feature type="transmembrane region" description="Helical" evidence="1">
    <location>
        <begin position="12"/>
        <end position="30"/>
    </location>
</feature>
<organism evidence="3">
    <name type="scientific">Dissoconium aciculare CBS 342.82</name>
    <dbReference type="NCBI Taxonomy" id="1314786"/>
    <lineage>
        <taxon>Eukaryota</taxon>
        <taxon>Fungi</taxon>
        <taxon>Dikarya</taxon>
        <taxon>Ascomycota</taxon>
        <taxon>Pezizomycotina</taxon>
        <taxon>Dothideomycetes</taxon>
        <taxon>Dothideomycetidae</taxon>
        <taxon>Mycosphaerellales</taxon>
        <taxon>Dissoconiaceae</taxon>
        <taxon>Dissoconium</taxon>
    </lineage>
</organism>